<dbReference type="Pfam" id="PF03140">
    <property type="entry name" value="DUF247"/>
    <property type="match status" value="1"/>
</dbReference>
<name>A0ABD1MTZ6_9FABA</name>
<reference evidence="1 2" key="1">
    <citation type="submission" date="2024-08" db="EMBL/GenBank/DDBJ databases">
        <title>Insights into the chromosomal genome structure of Flemingia macrophylla.</title>
        <authorList>
            <person name="Ding Y."/>
            <person name="Zhao Y."/>
            <person name="Bi W."/>
            <person name="Wu M."/>
            <person name="Zhao G."/>
            <person name="Gong Y."/>
            <person name="Li W."/>
            <person name="Zhang P."/>
        </authorList>
    </citation>
    <scope>NUCLEOTIDE SEQUENCE [LARGE SCALE GENOMIC DNA]</scope>
    <source>
        <strain evidence="1">DYQJB</strain>
        <tissue evidence="1">Leaf</tissue>
    </source>
</reference>
<dbReference type="PANTHER" id="PTHR31170:SF25">
    <property type="entry name" value="BNAA09G04570D PROTEIN"/>
    <property type="match status" value="1"/>
</dbReference>
<proteinExistence type="predicted"/>
<dbReference type="PANTHER" id="PTHR31170">
    <property type="entry name" value="BNAC04G53230D PROTEIN"/>
    <property type="match status" value="1"/>
</dbReference>
<protein>
    <submittedName>
        <fullName evidence="1">Uncharacterized protein</fullName>
    </submittedName>
</protein>
<keyword evidence="2" id="KW-1185">Reference proteome</keyword>
<dbReference type="Proteomes" id="UP001603857">
    <property type="component" value="Unassembled WGS sequence"/>
</dbReference>
<dbReference type="InterPro" id="IPR004158">
    <property type="entry name" value="DUF247_pln"/>
</dbReference>
<dbReference type="AlphaFoldDB" id="A0ABD1MTZ6"/>
<evidence type="ECO:0000313" key="1">
    <source>
        <dbReference type="EMBL" id="KAL2338958.1"/>
    </source>
</evidence>
<accession>A0ABD1MTZ6</accession>
<comment type="caution">
    <text evidence="1">The sequence shown here is derived from an EMBL/GenBank/DDBJ whole genome shotgun (WGS) entry which is preliminary data.</text>
</comment>
<organism evidence="1 2">
    <name type="scientific">Flemingia macrophylla</name>
    <dbReference type="NCBI Taxonomy" id="520843"/>
    <lineage>
        <taxon>Eukaryota</taxon>
        <taxon>Viridiplantae</taxon>
        <taxon>Streptophyta</taxon>
        <taxon>Embryophyta</taxon>
        <taxon>Tracheophyta</taxon>
        <taxon>Spermatophyta</taxon>
        <taxon>Magnoliopsida</taxon>
        <taxon>eudicotyledons</taxon>
        <taxon>Gunneridae</taxon>
        <taxon>Pentapetalae</taxon>
        <taxon>rosids</taxon>
        <taxon>fabids</taxon>
        <taxon>Fabales</taxon>
        <taxon>Fabaceae</taxon>
        <taxon>Papilionoideae</taxon>
        <taxon>50 kb inversion clade</taxon>
        <taxon>NPAAA clade</taxon>
        <taxon>indigoferoid/millettioid clade</taxon>
        <taxon>Phaseoleae</taxon>
        <taxon>Flemingia</taxon>
    </lineage>
</organism>
<evidence type="ECO:0000313" key="2">
    <source>
        <dbReference type="Proteomes" id="UP001603857"/>
    </source>
</evidence>
<gene>
    <name evidence="1" type="ORF">Fmac_013404</name>
</gene>
<sequence>MDHNPVSATTQATKDIVASIKEKLEVISSLKSIFRVPEKLIEANEKMYSPGTVSIGPLHHGKEALKHMEDRKWHYLFTLLSRQPNQLESSLHKYVNTLSDLEKPARSFYAEELHLKSNQFIEMMLVDGCFIIELFLKYAQKGVRGRGDPMFTTPGFLNRVRCDLILLENQIPFIVLQRLFNIVQHDTTLYELAIRFFRNMLPEDKQNVDEKFSHEGFHLLDLIRQWYLPTYARVVAKKHVSLSHLECATKLKSDGVKSKSFSTTKSLLNMKFTKGVLKIPPLAIHQFTEMIFSNLIALEQHRNDTLPFTSYVFLMKALVLNEKDVKLFRHLGILIIDNYSENEVCDLFNKLCEKVECVEDKFYFAGLVEQIFEYRSQSSWRKILKCSWLKTRTCA</sequence>
<dbReference type="EMBL" id="JBGMDY010000004">
    <property type="protein sequence ID" value="KAL2338958.1"/>
    <property type="molecule type" value="Genomic_DNA"/>
</dbReference>